<dbReference type="Proteomes" id="UP000885660">
    <property type="component" value="Unassembled WGS sequence"/>
</dbReference>
<sequence>MEKETCTSKKLIKFLEEIKERYDTGGVWISEKMGRRWSFYCGIQPFLLLPPASFPLDDRFALFCEKPENLKRDIEKIKAKLRELLYEN</sequence>
<evidence type="ECO:0000313" key="1">
    <source>
        <dbReference type="EMBL" id="HDN85071.1"/>
    </source>
</evidence>
<accession>A0A7V0N0G8</accession>
<comment type="caution">
    <text evidence="1">The sequence shown here is derived from an EMBL/GenBank/DDBJ whole genome shotgun (WGS) entry which is preliminary data.</text>
</comment>
<reference evidence="1" key="1">
    <citation type="journal article" date="2020" name="mSystems">
        <title>Genome- and Community-Level Interaction Insights into Carbon Utilization and Element Cycling Functions of Hydrothermarchaeota in Hydrothermal Sediment.</title>
        <authorList>
            <person name="Zhou Z."/>
            <person name="Liu Y."/>
            <person name="Xu W."/>
            <person name="Pan J."/>
            <person name="Luo Z.H."/>
            <person name="Li M."/>
        </authorList>
    </citation>
    <scope>NUCLEOTIDE SEQUENCE [LARGE SCALE GENOMIC DNA]</scope>
    <source>
        <strain evidence="1">HyVt-219</strain>
    </source>
</reference>
<name>A0A7V0N0G8_UNCAE</name>
<organism evidence="1">
    <name type="scientific">Aerophobetes bacterium</name>
    <dbReference type="NCBI Taxonomy" id="2030807"/>
    <lineage>
        <taxon>Bacteria</taxon>
        <taxon>Candidatus Aerophobota</taxon>
    </lineage>
</organism>
<proteinExistence type="predicted"/>
<dbReference type="EMBL" id="DRBC01000296">
    <property type="protein sequence ID" value="HDN85071.1"/>
    <property type="molecule type" value="Genomic_DNA"/>
</dbReference>
<dbReference type="AlphaFoldDB" id="A0A7V0N0G8"/>
<protein>
    <submittedName>
        <fullName evidence="1">Uncharacterized protein</fullName>
    </submittedName>
</protein>
<gene>
    <name evidence="1" type="ORF">ENG47_04875</name>
</gene>